<feature type="domain" description="Response regulatory" evidence="17">
    <location>
        <begin position="462"/>
        <end position="580"/>
    </location>
</feature>
<evidence type="ECO:0000313" key="18">
    <source>
        <dbReference type="EMBL" id="MRG97689.1"/>
    </source>
</evidence>
<dbReference type="Gene3D" id="1.10.287.130">
    <property type="match status" value="1"/>
</dbReference>
<dbReference type="PANTHER" id="PTHR43547">
    <property type="entry name" value="TWO-COMPONENT HISTIDINE KINASE"/>
    <property type="match status" value="1"/>
</dbReference>
<dbReference type="InterPro" id="IPR003661">
    <property type="entry name" value="HisK_dim/P_dom"/>
</dbReference>
<dbReference type="InterPro" id="IPR003594">
    <property type="entry name" value="HATPase_dom"/>
</dbReference>
<evidence type="ECO:0000256" key="3">
    <source>
        <dbReference type="ARBA" id="ARBA00012438"/>
    </source>
</evidence>
<keyword evidence="6" id="KW-0808">Transferase</keyword>
<evidence type="ECO:0000256" key="11">
    <source>
        <dbReference type="ARBA" id="ARBA00023136"/>
    </source>
</evidence>
<dbReference type="PANTHER" id="PTHR43547:SF2">
    <property type="entry name" value="HYBRID SIGNAL TRANSDUCTION HISTIDINE KINASE C"/>
    <property type="match status" value="1"/>
</dbReference>
<dbReference type="SMART" id="SM00387">
    <property type="entry name" value="HATPase_c"/>
    <property type="match status" value="1"/>
</dbReference>
<organism evidence="18 19">
    <name type="scientific">Polyangium spumosum</name>
    <dbReference type="NCBI Taxonomy" id="889282"/>
    <lineage>
        <taxon>Bacteria</taxon>
        <taxon>Pseudomonadati</taxon>
        <taxon>Myxococcota</taxon>
        <taxon>Polyangia</taxon>
        <taxon>Polyangiales</taxon>
        <taxon>Polyangiaceae</taxon>
        <taxon>Polyangium</taxon>
    </lineage>
</organism>
<accession>A0A6N7Q0R3</accession>
<dbReference type="InterPro" id="IPR004358">
    <property type="entry name" value="Sig_transdc_His_kin-like_C"/>
</dbReference>
<protein>
    <recommendedName>
        <fullName evidence="3">histidine kinase</fullName>
        <ecNumber evidence="3">2.7.13.3</ecNumber>
    </recommendedName>
</protein>
<keyword evidence="4" id="KW-1003">Cell membrane</keyword>
<feature type="transmembrane region" description="Helical" evidence="15">
    <location>
        <begin position="95"/>
        <end position="122"/>
    </location>
</feature>
<dbReference type="SMART" id="SM00388">
    <property type="entry name" value="HisKA"/>
    <property type="match status" value="1"/>
</dbReference>
<evidence type="ECO:0000256" key="1">
    <source>
        <dbReference type="ARBA" id="ARBA00000085"/>
    </source>
</evidence>
<feature type="region of interest" description="Disordered" evidence="14">
    <location>
        <begin position="1"/>
        <end position="20"/>
    </location>
</feature>
<keyword evidence="13" id="KW-0175">Coiled coil</keyword>
<dbReference type="EMBL" id="WJIE01000020">
    <property type="protein sequence ID" value="MRG97689.1"/>
    <property type="molecule type" value="Genomic_DNA"/>
</dbReference>
<evidence type="ECO:0000313" key="19">
    <source>
        <dbReference type="Proteomes" id="UP000440224"/>
    </source>
</evidence>
<keyword evidence="10" id="KW-0902">Two-component regulatory system</keyword>
<evidence type="ECO:0000256" key="13">
    <source>
        <dbReference type="SAM" id="Coils"/>
    </source>
</evidence>
<evidence type="ECO:0000256" key="4">
    <source>
        <dbReference type="ARBA" id="ARBA00022475"/>
    </source>
</evidence>
<dbReference type="InterPro" id="IPR036890">
    <property type="entry name" value="HATPase_C_sf"/>
</dbReference>
<feature type="coiled-coil region" evidence="13">
    <location>
        <begin position="166"/>
        <end position="217"/>
    </location>
</feature>
<feature type="modified residue" description="4-aspartylphosphate" evidence="12">
    <location>
        <position position="513"/>
    </location>
</feature>
<keyword evidence="8" id="KW-0418">Kinase</keyword>
<evidence type="ECO:0000259" key="16">
    <source>
        <dbReference type="PROSITE" id="PS50109"/>
    </source>
</evidence>
<sequence>MAMPPGDVGHERVLPKATGTSPPRLACPSLYVTFRVPARFRFPMQQIATPEVLRAHSRFAAIGPWLLAVAVAGLSVAVGAMMMRPLGGLFLMAPIGLVALLSLAVGSLPSLFSLGLCTIGFAFCFWSEASADHVPGFGFAEVFRLVAFVVTGTVVILAAESERQARRRAQAERVFAQQSLREAERAVAAARASLAALHESEERHRALVEALREADRRKDEFLAMLSHELRNPLAPVRNSLYVLGRAAPGSEQARRAERVIERQIVHMTRLIDDLLDVTRISRGKIELQHGPLDLCELVRRAAEDHRSVFEQNGVTLSVKRAERPVWVNGDATRLAQVVGNLLHNAAKFTDRGGRVRVSVSLDGPERASLCVSDTGMGIAKEMLPKLFDPFTQADRTIARSRGGLGLGLSLVRGLVELHGGEVRAESDGPGKGSCFTITLPAREPAAARGASSVEREEHRCGRILVIEDNHDAASSLAEALAVGRRNVQVVVAHSGPEGIEMARSFDPEVILCDLGLPGMNGYEVARVLRADPAHRRKVLIALTGYASPEDRRLSRAAGFDRHLAKPLDVKMLERLLAEVCDPAGRVSAA</sequence>
<dbReference type="SUPFAM" id="SSF52172">
    <property type="entry name" value="CheY-like"/>
    <property type="match status" value="1"/>
</dbReference>
<keyword evidence="11 15" id="KW-0472">Membrane</keyword>
<dbReference type="CDD" id="cd00082">
    <property type="entry name" value="HisKA"/>
    <property type="match status" value="1"/>
</dbReference>
<dbReference type="InterPro" id="IPR005467">
    <property type="entry name" value="His_kinase_dom"/>
</dbReference>
<keyword evidence="19" id="KW-1185">Reference proteome</keyword>
<dbReference type="Gene3D" id="3.40.50.2300">
    <property type="match status" value="1"/>
</dbReference>
<evidence type="ECO:0000256" key="7">
    <source>
        <dbReference type="ARBA" id="ARBA00022741"/>
    </source>
</evidence>
<evidence type="ECO:0000256" key="8">
    <source>
        <dbReference type="ARBA" id="ARBA00022777"/>
    </source>
</evidence>
<dbReference type="AlphaFoldDB" id="A0A6N7Q0R3"/>
<dbReference type="Pfam" id="PF00072">
    <property type="entry name" value="Response_reg"/>
    <property type="match status" value="1"/>
</dbReference>
<evidence type="ECO:0000259" key="17">
    <source>
        <dbReference type="PROSITE" id="PS50110"/>
    </source>
</evidence>
<dbReference type="EC" id="2.7.13.3" evidence="3"/>
<dbReference type="OrthoDB" id="9768069at2"/>
<dbReference type="PROSITE" id="PS50109">
    <property type="entry name" value="HIS_KIN"/>
    <property type="match status" value="1"/>
</dbReference>
<feature type="domain" description="Histidine kinase" evidence="16">
    <location>
        <begin position="224"/>
        <end position="443"/>
    </location>
</feature>
<dbReference type="GO" id="GO:0005886">
    <property type="term" value="C:plasma membrane"/>
    <property type="evidence" value="ECO:0007669"/>
    <property type="project" value="UniProtKB-SubCell"/>
</dbReference>
<dbReference type="SUPFAM" id="SSF47384">
    <property type="entry name" value="Homodimeric domain of signal transducing histidine kinase"/>
    <property type="match status" value="1"/>
</dbReference>
<evidence type="ECO:0000256" key="9">
    <source>
        <dbReference type="ARBA" id="ARBA00022840"/>
    </source>
</evidence>
<keyword evidence="9" id="KW-0067">ATP-binding</keyword>
<evidence type="ECO:0000256" key="15">
    <source>
        <dbReference type="SAM" id="Phobius"/>
    </source>
</evidence>
<dbReference type="SMART" id="SM00448">
    <property type="entry name" value="REC"/>
    <property type="match status" value="1"/>
</dbReference>
<evidence type="ECO:0000256" key="2">
    <source>
        <dbReference type="ARBA" id="ARBA00004236"/>
    </source>
</evidence>
<dbReference type="PRINTS" id="PR00344">
    <property type="entry name" value="BCTRLSENSOR"/>
</dbReference>
<dbReference type="InterPro" id="IPR011006">
    <property type="entry name" value="CheY-like_superfamily"/>
</dbReference>
<dbReference type="Pfam" id="PF00512">
    <property type="entry name" value="HisKA"/>
    <property type="match status" value="1"/>
</dbReference>
<keyword evidence="15" id="KW-1133">Transmembrane helix</keyword>
<keyword evidence="15" id="KW-0812">Transmembrane</keyword>
<dbReference type="FunFam" id="3.30.565.10:FF:000023">
    <property type="entry name" value="PAS domain-containing sensor histidine kinase"/>
    <property type="match status" value="1"/>
</dbReference>
<proteinExistence type="predicted"/>
<evidence type="ECO:0000256" key="5">
    <source>
        <dbReference type="ARBA" id="ARBA00022553"/>
    </source>
</evidence>
<dbReference type="Gene3D" id="3.30.565.10">
    <property type="entry name" value="Histidine kinase-like ATPase, C-terminal domain"/>
    <property type="match status" value="1"/>
</dbReference>
<evidence type="ECO:0000256" key="12">
    <source>
        <dbReference type="PROSITE-ProRule" id="PRU00169"/>
    </source>
</evidence>
<dbReference type="SUPFAM" id="SSF55874">
    <property type="entry name" value="ATPase domain of HSP90 chaperone/DNA topoisomerase II/histidine kinase"/>
    <property type="match status" value="1"/>
</dbReference>
<comment type="subcellular location">
    <subcellularLocation>
        <location evidence="2">Cell membrane</location>
    </subcellularLocation>
</comment>
<comment type="caution">
    <text evidence="18">The sequence shown here is derived from an EMBL/GenBank/DDBJ whole genome shotgun (WGS) entry which is preliminary data.</text>
</comment>
<dbReference type="GO" id="GO:0000155">
    <property type="term" value="F:phosphorelay sensor kinase activity"/>
    <property type="evidence" value="ECO:0007669"/>
    <property type="project" value="InterPro"/>
</dbReference>
<evidence type="ECO:0000256" key="14">
    <source>
        <dbReference type="SAM" id="MobiDB-lite"/>
    </source>
</evidence>
<evidence type="ECO:0000256" key="10">
    <source>
        <dbReference type="ARBA" id="ARBA00023012"/>
    </source>
</evidence>
<gene>
    <name evidence="18" type="ORF">GF068_38070</name>
</gene>
<dbReference type="Proteomes" id="UP000440224">
    <property type="component" value="Unassembled WGS sequence"/>
</dbReference>
<reference evidence="18 19" key="1">
    <citation type="submission" date="2019-10" db="EMBL/GenBank/DDBJ databases">
        <title>A soil myxobacterium in the family Polyangiaceae.</title>
        <authorList>
            <person name="Li Y."/>
            <person name="Wang J."/>
        </authorList>
    </citation>
    <scope>NUCLEOTIDE SEQUENCE [LARGE SCALE GENOMIC DNA]</scope>
    <source>
        <strain evidence="18 19">DSM 14734</strain>
    </source>
</reference>
<dbReference type="InterPro" id="IPR001789">
    <property type="entry name" value="Sig_transdc_resp-reg_receiver"/>
</dbReference>
<dbReference type="Pfam" id="PF02518">
    <property type="entry name" value="HATPase_c"/>
    <property type="match status" value="1"/>
</dbReference>
<dbReference type="InterPro" id="IPR036097">
    <property type="entry name" value="HisK_dim/P_sf"/>
</dbReference>
<dbReference type="PROSITE" id="PS50110">
    <property type="entry name" value="RESPONSE_REGULATORY"/>
    <property type="match status" value="1"/>
</dbReference>
<name>A0A6N7Q0R3_9BACT</name>
<feature type="transmembrane region" description="Helical" evidence="15">
    <location>
        <begin position="142"/>
        <end position="159"/>
    </location>
</feature>
<dbReference type="GO" id="GO:0005524">
    <property type="term" value="F:ATP binding"/>
    <property type="evidence" value="ECO:0007669"/>
    <property type="project" value="UniProtKB-KW"/>
</dbReference>
<keyword evidence="5 12" id="KW-0597">Phosphoprotein</keyword>
<evidence type="ECO:0000256" key="6">
    <source>
        <dbReference type="ARBA" id="ARBA00022679"/>
    </source>
</evidence>
<feature type="transmembrane region" description="Helical" evidence="15">
    <location>
        <begin position="62"/>
        <end position="83"/>
    </location>
</feature>
<comment type="catalytic activity">
    <reaction evidence="1">
        <text>ATP + protein L-histidine = ADP + protein N-phospho-L-histidine.</text>
        <dbReference type="EC" id="2.7.13.3"/>
    </reaction>
</comment>
<keyword evidence="7" id="KW-0547">Nucleotide-binding</keyword>